<reference evidence="2 3" key="1">
    <citation type="journal article" date="2015" name="Environ. Microbiol.">
        <title>Metagenome sequence of Elaphomyces granulatus from sporocarp tissue reveals Ascomycota ectomycorrhizal fingerprints of genome expansion and a Proteobacteria-rich microbiome.</title>
        <authorList>
            <person name="Quandt C.A."/>
            <person name="Kohler A."/>
            <person name="Hesse C.N."/>
            <person name="Sharpton T.J."/>
            <person name="Martin F."/>
            <person name="Spatafora J.W."/>
        </authorList>
    </citation>
    <scope>NUCLEOTIDE SEQUENCE [LARGE SCALE GENOMIC DNA]</scope>
    <source>
        <strain evidence="2 3">OSC145934</strain>
    </source>
</reference>
<evidence type="ECO:0008006" key="4">
    <source>
        <dbReference type="Google" id="ProtNLM"/>
    </source>
</evidence>
<gene>
    <name evidence="2" type="ORF">Egran_05840</name>
</gene>
<name>A0A232LQJ5_9EURO</name>
<accession>A0A232LQJ5</accession>
<proteinExistence type="predicted"/>
<organism evidence="2 3">
    <name type="scientific">Elaphomyces granulatus</name>
    <dbReference type="NCBI Taxonomy" id="519963"/>
    <lineage>
        <taxon>Eukaryota</taxon>
        <taxon>Fungi</taxon>
        <taxon>Dikarya</taxon>
        <taxon>Ascomycota</taxon>
        <taxon>Pezizomycotina</taxon>
        <taxon>Eurotiomycetes</taxon>
        <taxon>Eurotiomycetidae</taxon>
        <taxon>Eurotiales</taxon>
        <taxon>Elaphomycetaceae</taxon>
        <taxon>Elaphomyces</taxon>
    </lineage>
</organism>
<evidence type="ECO:0000256" key="1">
    <source>
        <dbReference type="SAM" id="MobiDB-lite"/>
    </source>
</evidence>
<comment type="caution">
    <text evidence="2">The sequence shown here is derived from an EMBL/GenBank/DDBJ whole genome shotgun (WGS) entry which is preliminary data.</text>
</comment>
<feature type="region of interest" description="Disordered" evidence="1">
    <location>
        <begin position="586"/>
        <end position="608"/>
    </location>
</feature>
<feature type="region of interest" description="Disordered" evidence="1">
    <location>
        <begin position="466"/>
        <end position="491"/>
    </location>
</feature>
<protein>
    <recommendedName>
        <fullName evidence="4">F-box domain-containing protein</fullName>
    </recommendedName>
</protein>
<dbReference type="EMBL" id="NPHW01005794">
    <property type="protein sequence ID" value="OXV06392.1"/>
    <property type="molecule type" value="Genomic_DNA"/>
</dbReference>
<feature type="compositionally biased region" description="Acidic residues" evidence="1">
    <location>
        <begin position="588"/>
        <end position="608"/>
    </location>
</feature>
<evidence type="ECO:0000313" key="2">
    <source>
        <dbReference type="EMBL" id="OXV06392.1"/>
    </source>
</evidence>
<keyword evidence="3" id="KW-1185">Reference proteome</keyword>
<sequence>MLDQLPLDIFQMVISEIKHTRDIASLSEVSKGLHRILMPVLYEKVIVSEQEDRLDKLLISSPWPMKTYFKEDGSRDTFDILSFVKDLRFISPIHECRSNRCYNYCLSFEDDETLDSVDVWHDDFMKSLSDAFRSAFLHLPKNSLRSFAWQLGCCIPDEIAGYSGYIQANQTSIQSLWLTTDGTCPNFETSIGGLLQLKTLRTLSWKGLHPEENQSTLNRLVKKNSVSLEFLELETMGHGFDPLRLNNIMCDIRTGDTFHFVSLQHLSLCNISLFSACKTIMSAVCMEKLRSLKLIHCRHTFRFLRKLAKSTHAFRLNSFEVVFDEYSSISDWYDGNTNPIGEFLMTFEGLEELYISTQNSNSTIGAMLDPILHHRFSLTRLVHHDRGVNIDEESDRFELFRDFSLPWEEVVDHVLDLMALECVGLTMPPSELRQKLESNATRQKLKLLHLRVTGRDYETRDLTAELSFPDTSTRSRPARTPSPDAQTPASDDFMSMEDLVDFAEWAFGPTGFPTLLVLAYGDFSHQGRFRWTNLLFCRAAIPAEETQRPSFRIMSQKDEYLWDLIDGGRQMLGVCPTEQTVDFMNSTDGDDGDYAYESSEESSDDGNV</sequence>
<dbReference type="AlphaFoldDB" id="A0A232LQJ5"/>
<evidence type="ECO:0000313" key="3">
    <source>
        <dbReference type="Proteomes" id="UP000243515"/>
    </source>
</evidence>
<dbReference type="OrthoDB" id="1720422at2759"/>
<dbReference type="Proteomes" id="UP000243515">
    <property type="component" value="Unassembled WGS sequence"/>
</dbReference>